<keyword evidence="3" id="KW-1185">Reference proteome</keyword>
<evidence type="ECO:0008006" key="4">
    <source>
        <dbReference type="Google" id="ProtNLM"/>
    </source>
</evidence>
<evidence type="ECO:0000256" key="1">
    <source>
        <dbReference type="SAM" id="MobiDB-lite"/>
    </source>
</evidence>
<accession>A0A1E4TA84</accession>
<dbReference type="PANTHER" id="PTHR12111">
    <property type="entry name" value="SPLICING FACTOR YJU2"/>
    <property type="match status" value="1"/>
</dbReference>
<dbReference type="InterPro" id="IPR007590">
    <property type="entry name" value="Saf4/Yju2"/>
</dbReference>
<sequence length="133" mass="15669">MSERKALNKYIPPDYDPSVVKTKNKKKDNRQSVRLALPYSMRCTACGEFIYKGKKFNAKKEFTNDTYLGIKIWRFYIRCTHCSGEITFKTDPKNADYVAENGAVRNFEPWRDPAKETETDEQRLARLEKEEQE</sequence>
<protein>
    <recommendedName>
        <fullName evidence="4">Splicing factor YJU2</fullName>
    </recommendedName>
</protein>
<dbReference type="GO" id="GO:0000398">
    <property type="term" value="P:mRNA splicing, via spliceosome"/>
    <property type="evidence" value="ECO:0007669"/>
    <property type="project" value="InterPro"/>
</dbReference>
<dbReference type="Proteomes" id="UP000095023">
    <property type="component" value="Unassembled WGS sequence"/>
</dbReference>
<reference evidence="3" key="1">
    <citation type="submission" date="2016-02" db="EMBL/GenBank/DDBJ databases">
        <title>Comparative genomics of biotechnologically important yeasts.</title>
        <authorList>
            <consortium name="DOE Joint Genome Institute"/>
            <person name="Riley R."/>
            <person name="Haridas S."/>
            <person name="Wolfe K.H."/>
            <person name="Lopes M.R."/>
            <person name="Hittinger C.T."/>
            <person name="Goker M."/>
            <person name="Salamov A."/>
            <person name="Wisecaver J."/>
            <person name="Long T.M."/>
            <person name="Aerts A.L."/>
            <person name="Barry K."/>
            <person name="Choi C."/>
            <person name="Clum A."/>
            <person name="Coughlan A.Y."/>
            <person name="Deshpande S."/>
            <person name="Douglass A.P."/>
            <person name="Hanson S.J."/>
            <person name="Klenk H.-P."/>
            <person name="Labutti K."/>
            <person name="Lapidus A."/>
            <person name="Lindquist E."/>
            <person name="Lipzen A."/>
            <person name="Meier-Kolthoff J.P."/>
            <person name="Ohm R.A."/>
            <person name="Otillar R.P."/>
            <person name="Pangilinan J."/>
            <person name="Peng Y."/>
            <person name="Rokas A."/>
            <person name="Rosa C.A."/>
            <person name="Scheuner C."/>
            <person name="Sibirny A.A."/>
            <person name="Slot J.C."/>
            <person name="Stielow J.B."/>
            <person name="Sun H."/>
            <person name="Kurtzman C.P."/>
            <person name="Blackwell M."/>
            <person name="Jeffries T.W."/>
            <person name="Grigoriev I.V."/>
        </authorList>
    </citation>
    <scope>NUCLEOTIDE SEQUENCE [LARGE SCALE GENOMIC DNA]</scope>
    <source>
        <strain evidence="3">NRRL Y-17796</strain>
    </source>
</reference>
<feature type="non-terminal residue" evidence="2">
    <location>
        <position position="133"/>
    </location>
</feature>
<dbReference type="GO" id="GO:0071006">
    <property type="term" value="C:U2-type catalytic step 1 spliceosome"/>
    <property type="evidence" value="ECO:0007669"/>
    <property type="project" value="TreeGrafter"/>
</dbReference>
<evidence type="ECO:0000313" key="2">
    <source>
        <dbReference type="EMBL" id="ODV88695.1"/>
    </source>
</evidence>
<name>A0A1E4TA84_9ASCO</name>
<feature type="region of interest" description="Disordered" evidence="1">
    <location>
        <begin position="108"/>
        <end position="133"/>
    </location>
</feature>
<dbReference type="AlphaFoldDB" id="A0A1E4TA84"/>
<dbReference type="Pfam" id="PF04502">
    <property type="entry name" value="Saf4_Yju2"/>
    <property type="match status" value="1"/>
</dbReference>
<dbReference type="OrthoDB" id="674963at2759"/>
<evidence type="ECO:0000313" key="3">
    <source>
        <dbReference type="Proteomes" id="UP000095023"/>
    </source>
</evidence>
<dbReference type="EMBL" id="KV453843">
    <property type="protein sequence ID" value="ODV88695.1"/>
    <property type="molecule type" value="Genomic_DNA"/>
</dbReference>
<gene>
    <name evidence="2" type="ORF">CANCADRAFT_12851</name>
</gene>
<dbReference type="PANTHER" id="PTHR12111:SF1">
    <property type="entry name" value="SPLICING FACTOR YJU2"/>
    <property type="match status" value="1"/>
</dbReference>
<proteinExistence type="predicted"/>
<organism evidence="2 3">
    <name type="scientific">Tortispora caseinolytica NRRL Y-17796</name>
    <dbReference type="NCBI Taxonomy" id="767744"/>
    <lineage>
        <taxon>Eukaryota</taxon>
        <taxon>Fungi</taxon>
        <taxon>Dikarya</taxon>
        <taxon>Ascomycota</taxon>
        <taxon>Saccharomycotina</taxon>
        <taxon>Trigonopsidomycetes</taxon>
        <taxon>Trigonopsidales</taxon>
        <taxon>Trigonopsidaceae</taxon>
        <taxon>Tortispora</taxon>
    </lineage>
</organism>